<dbReference type="EMBL" id="JACHIJ010000006">
    <property type="protein sequence ID" value="MBB5054154.1"/>
    <property type="molecule type" value="Genomic_DNA"/>
</dbReference>
<gene>
    <name evidence="1" type="ORF">HNQ36_004156</name>
</gene>
<dbReference type="Gene3D" id="1.25.40.380">
    <property type="entry name" value="Protein of unknown function DUF1810"/>
    <property type="match status" value="1"/>
</dbReference>
<reference evidence="1 2" key="1">
    <citation type="submission" date="2020-08" db="EMBL/GenBank/DDBJ databases">
        <title>Genomic Encyclopedia of Type Strains, Phase IV (KMG-IV): sequencing the most valuable type-strain genomes for metagenomic binning, comparative biology and taxonomic classification.</title>
        <authorList>
            <person name="Goeker M."/>
        </authorList>
    </citation>
    <scope>NUCLEOTIDE SEQUENCE [LARGE SCALE GENOMIC DNA]</scope>
    <source>
        <strain evidence="1 2">DSM 17498</strain>
    </source>
</reference>
<dbReference type="AlphaFoldDB" id="A0A840N6E5"/>
<dbReference type="Pfam" id="PF08837">
    <property type="entry name" value="DUF1810"/>
    <property type="match status" value="1"/>
</dbReference>
<organism evidence="1 2">
    <name type="scientific">Afipia massiliensis</name>
    <dbReference type="NCBI Taxonomy" id="211460"/>
    <lineage>
        <taxon>Bacteria</taxon>
        <taxon>Pseudomonadati</taxon>
        <taxon>Pseudomonadota</taxon>
        <taxon>Alphaproteobacteria</taxon>
        <taxon>Hyphomicrobiales</taxon>
        <taxon>Nitrobacteraceae</taxon>
        <taxon>Afipia</taxon>
    </lineage>
</organism>
<dbReference type="PIRSF" id="PIRSF008546">
    <property type="entry name" value="UCP008546"/>
    <property type="match status" value="1"/>
</dbReference>
<dbReference type="SUPFAM" id="SSF140736">
    <property type="entry name" value="Rv1873-like"/>
    <property type="match status" value="1"/>
</dbReference>
<name>A0A840N6E5_9BRAD</name>
<dbReference type="RefSeq" id="WP_184088039.1">
    <property type="nucleotide sequence ID" value="NZ_JACHIJ010000006.1"/>
</dbReference>
<accession>A0A840N6E5</accession>
<evidence type="ECO:0000313" key="1">
    <source>
        <dbReference type="EMBL" id="MBB5054154.1"/>
    </source>
</evidence>
<dbReference type="Proteomes" id="UP000521227">
    <property type="component" value="Unassembled WGS sequence"/>
</dbReference>
<sequence>MSDIHDLQRFMEAQAPVYPRVVSELRAGRKQSHWMWFIFPQIEGLGFSAMAQRYAIGSRAEAVAYLDHPVLGPRLRECTRLVNAVDGKDIHAILGSPDDMKFKSSMTLFAKVTADNADFVAALHKYYDGEFDAATIARL</sequence>
<evidence type="ECO:0000313" key="2">
    <source>
        <dbReference type="Proteomes" id="UP000521227"/>
    </source>
</evidence>
<protein>
    <submittedName>
        <fullName evidence="1">Uncharacterized protein (DUF1810 family)</fullName>
    </submittedName>
</protein>
<dbReference type="InterPro" id="IPR036287">
    <property type="entry name" value="Rv1873-like_sf"/>
</dbReference>
<proteinExistence type="predicted"/>
<dbReference type="InterPro" id="IPR014937">
    <property type="entry name" value="DUF1810"/>
</dbReference>
<comment type="caution">
    <text evidence="1">The sequence shown here is derived from an EMBL/GenBank/DDBJ whole genome shotgun (WGS) entry which is preliminary data.</text>
</comment>